<name>A0A3D9V5N7_THECX</name>
<evidence type="ECO:0000313" key="1">
    <source>
        <dbReference type="EMBL" id="REF36013.1"/>
    </source>
</evidence>
<evidence type="ECO:0000313" key="2">
    <source>
        <dbReference type="Proteomes" id="UP000256485"/>
    </source>
</evidence>
<dbReference type="Proteomes" id="UP000256485">
    <property type="component" value="Unassembled WGS sequence"/>
</dbReference>
<dbReference type="InterPro" id="IPR006311">
    <property type="entry name" value="TAT_signal"/>
</dbReference>
<sequence length="826" mass="86572">MVERRRFLRDTVLAAAVGAGVADLLSGSTLDRAVASLARTPGDAALPAAQRALTCEVVGPANGGFEEPVVDGVIPGWTQTHGRVGAVSVVDTRAREGTFSLRLVDEASDDSLGLQCDPVPAVAGEFYLASAQAYLEQGTLALYLSFHDASGGVLATFTRQFTSVVEGWQTVAVGGTAPAGSTRASVLLYSPVAAVTTCYVDAVQVAGLGARVETFGPSALTAAMSGMVVLDNHAYTAVRGDLAEIDLTTRTLRRTASYPGNGSAWAITASGGRVFFAIDLDVYVFDPATGELRNLGSLGTGTGTTWCMTTAPDGMVYAGVYPAGQVWEISPTTGALRNLGTAVPGQQYVRAIAADETFVYAGTQPAGHVIAYDRATGERRDITPVLDGLPGVTVMTLAGDRLIYGASPQLVDIRPDGSDVRLVPLPDGGIADALAVGPDGTLYVTGRATGSVYRRVGDELVPVATPIDLEETRALVVLDEDTLLGAGGSGALWWVDVATGASTLLDLADLGLADPEPAQSITLGANGQTVYVGGSNIITSHGPGNAKPRRLRVPGQAKQIRFVNGRLYAATYPRTEIVELNPAINRARSLGVIGRPQYRPLTMEYDTRTRTLLVGTAPVNGQLSGALTLVDLAHDTLEVLTDILHDQAVASVAVDNGIAYLAGDAHGVSVPPTQDSATIAAFDIAARCTLWEVAPLPGHRSIAGIAVHDGVLYAVYKRVAGVWLAMDLETRQILHHGVLPGTHSYGEITVHRDRVYASVHRGLIFLLGPGLDEARLVLDGLEEGWTQSLPQLAFEPRSWSAWGMNGLDLARFDLDPTCVEPASSAR</sequence>
<dbReference type="InterPro" id="IPR015943">
    <property type="entry name" value="WD40/YVTN_repeat-like_dom_sf"/>
</dbReference>
<dbReference type="Gene3D" id="2.60.120.260">
    <property type="entry name" value="Galactose-binding domain-like"/>
    <property type="match status" value="1"/>
</dbReference>
<organism evidence="1 2">
    <name type="scientific">Thermasporomyces composti</name>
    <dbReference type="NCBI Taxonomy" id="696763"/>
    <lineage>
        <taxon>Bacteria</taxon>
        <taxon>Bacillati</taxon>
        <taxon>Actinomycetota</taxon>
        <taxon>Actinomycetes</taxon>
        <taxon>Propionibacteriales</taxon>
        <taxon>Nocardioidaceae</taxon>
        <taxon>Thermasporomyces</taxon>
    </lineage>
</organism>
<dbReference type="SUPFAM" id="SSF63829">
    <property type="entry name" value="Calcium-dependent phosphotriesterase"/>
    <property type="match status" value="1"/>
</dbReference>
<dbReference type="EMBL" id="QTUC01000001">
    <property type="protein sequence ID" value="REF36013.1"/>
    <property type="molecule type" value="Genomic_DNA"/>
</dbReference>
<keyword evidence="2" id="KW-1185">Reference proteome</keyword>
<comment type="caution">
    <text evidence="1">The sequence shown here is derived from an EMBL/GenBank/DDBJ whole genome shotgun (WGS) entry which is preliminary data.</text>
</comment>
<reference evidence="1 2" key="1">
    <citation type="submission" date="2018-08" db="EMBL/GenBank/DDBJ databases">
        <title>Sequencing the genomes of 1000 actinobacteria strains.</title>
        <authorList>
            <person name="Klenk H.-P."/>
        </authorList>
    </citation>
    <scope>NUCLEOTIDE SEQUENCE [LARGE SCALE GENOMIC DNA]</scope>
    <source>
        <strain evidence="1 2">DSM 22891</strain>
    </source>
</reference>
<dbReference type="SUPFAM" id="SSF101898">
    <property type="entry name" value="NHL repeat"/>
    <property type="match status" value="1"/>
</dbReference>
<dbReference type="Gene3D" id="2.130.10.10">
    <property type="entry name" value="YVTN repeat-like/Quinoprotein amine dehydrogenase"/>
    <property type="match status" value="2"/>
</dbReference>
<dbReference type="AlphaFoldDB" id="A0A3D9V5N7"/>
<protein>
    <submittedName>
        <fullName evidence="1">Outer membrane protein assembly factor BamB</fullName>
    </submittedName>
</protein>
<gene>
    <name evidence="1" type="ORF">DFJ64_1408</name>
</gene>
<accession>A0A3D9V5N7</accession>
<proteinExistence type="predicted"/>
<dbReference type="PROSITE" id="PS51318">
    <property type="entry name" value="TAT"/>
    <property type="match status" value="1"/>
</dbReference>
<dbReference type="SUPFAM" id="SSF63825">
    <property type="entry name" value="YWTD domain"/>
    <property type="match status" value="1"/>
</dbReference>